<feature type="region of interest" description="Disordered" evidence="2">
    <location>
        <begin position="311"/>
        <end position="342"/>
    </location>
</feature>
<keyword evidence="5" id="KW-1185">Reference proteome</keyword>
<protein>
    <submittedName>
        <fullName evidence="4">General secretion pathway protein G</fullName>
    </submittedName>
</protein>
<name>A0A1I3RW83_9PLAN</name>
<proteinExistence type="predicted"/>
<dbReference type="Gene3D" id="3.30.700.10">
    <property type="entry name" value="Glycoprotein, Type 4 Pilin"/>
    <property type="match status" value="1"/>
</dbReference>
<dbReference type="GO" id="GO:0015627">
    <property type="term" value="C:type II protein secretion system complex"/>
    <property type="evidence" value="ECO:0007669"/>
    <property type="project" value="InterPro"/>
</dbReference>
<dbReference type="GO" id="GO:0015628">
    <property type="term" value="P:protein secretion by the type II secretion system"/>
    <property type="evidence" value="ECO:0007669"/>
    <property type="project" value="InterPro"/>
</dbReference>
<dbReference type="RefSeq" id="WP_092056339.1">
    <property type="nucleotide sequence ID" value="NZ_FOQD01000022.1"/>
</dbReference>
<evidence type="ECO:0000256" key="2">
    <source>
        <dbReference type="SAM" id="MobiDB-lite"/>
    </source>
</evidence>
<keyword evidence="3" id="KW-0472">Membrane</keyword>
<dbReference type="Proteomes" id="UP000199518">
    <property type="component" value="Unassembled WGS sequence"/>
</dbReference>
<dbReference type="PRINTS" id="PR00813">
    <property type="entry name" value="BCTERIALGSPG"/>
</dbReference>
<dbReference type="InterPro" id="IPR045584">
    <property type="entry name" value="Pilin-like"/>
</dbReference>
<dbReference type="PANTHER" id="PTHR30093:SF2">
    <property type="entry name" value="TYPE II SECRETION SYSTEM PROTEIN H"/>
    <property type="match status" value="1"/>
</dbReference>
<dbReference type="OrthoDB" id="209747at2"/>
<sequence>MQRSPISIDLRETAPPQARCREFGLPLTPHASSLKPRSGFTLVELIVVILIMAILVAMLLPAINNVRRTAREAQVTIDIKNLEKAIADFKLKFNGAEVPSSFKICERASDWGTSTADKNALATIRQLWPNVDTSVDLGDVNGNGTPNEIYTLNGPECLVFFLGGVCATANSSGQIVAQDGTAGSESPNTPTIWAPLGFSTNPSKPFSRGGTRVGPFIEFDSGRLKDGTTASSTSGVMPEYLDPLPNQIAPYLYISSYGGRGYNFSGANITTNNNDLSPLTFITYYKSNVVIPHNQKSFQIISPGFDNEYGSGGEYASGTPLPSTRLNERDNITNFSGGPLQP</sequence>
<keyword evidence="3" id="KW-1133">Transmembrane helix</keyword>
<reference evidence="5" key="1">
    <citation type="submission" date="2016-10" db="EMBL/GenBank/DDBJ databases">
        <authorList>
            <person name="Varghese N."/>
            <person name="Submissions S."/>
        </authorList>
    </citation>
    <scope>NUCLEOTIDE SEQUENCE [LARGE SCALE GENOMIC DNA]</scope>
    <source>
        <strain evidence="5">DSM 26348</strain>
    </source>
</reference>
<dbReference type="NCBIfam" id="TIGR02532">
    <property type="entry name" value="IV_pilin_GFxxxE"/>
    <property type="match status" value="1"/>
</dbReference>
<dbReference type="PROSITE" id="PS00409">
    <property type="entry name" value="PROKAR_NTER_METHYL"/>
    <property type="match status" value="1"/>
</dbReference>
<dbReference type="InterPro" id="IPR012902">
    <property type="entry name" value="N_methyl_site"/>
</dbReference>
<organism evidence="4 5">
    <name type="scientific">Planctomicrobium piriforme</name>
    <dbReference type="NCBI Taxonomy" id="1576369"/>
    <lineage>
        <taxon>Bacteria</taxon>
        <taxon>Pseudomonadati</taxon>
        <taxon>Planctomycetota</taxon>
        <taxon>Planctomycetia</taxon>
        <taxon>Planctomycetales</taxon>
        <taxon>Planctomycetaceae</taxon>
        <taxon>Planctomicrobium</taxon>
    </lineage>
</organism>
<dbReference type="PANTHER" id="PTHR30093">
    <property type="entry name" value="GENERAL SECRETION PATHWAY PROTEIN G"/>
    <property type="match status" value="1"/>
</dbReference>
<gene>
    <name evidence="4" type="ORF">SAMN05421753_12229</name>
</gene>
<evidence type="ECO:0000313" key="5">
    <source>
        <dbReference type="Proteomes" id="UP000199518"/>
    </source>
</evidence>
<feature type="transmembrane region" description="Helical" evidence="3">
    <location>
        <begin position="42"/>
        <end position="63"/>
    </location>
</feature>
<dbReference type="EMBL" id="FOQD01000022">
    <property type="protein sequence ID" value="SFJ50853.1"/>
    <property type="molecule type" value="Genomic_DNA"/>
</dbReference>
<keyword evidence="1" id="KW-0488">Methylation</keyword>
<dbReference type="AlphaFoldDB" id="A0A1I3RW83"/>
<dbReference type="Pfam" id="PF07963">
    <property type="entry name" value="N_methyl"/>
    <property type="match status" value="1"/>
</dbReference>
<evidence type="ECO:0000313" key="4">
    <source>
        <dbReference type="EMBL" id="SFJ50853.1"/>
    </source>
</evidence>
<dbReference type="SUPFAM" id="SSF54523">
    <property type="entry name" value="Pili subunits"/>
    <property type="match status" value="1"/>
</dbReference>
<dbReference type="InterPro" id="IPR000983">
    <property type="entry name" value="Bac_GSPG_pilin"/>
</dbReference>
<evidence type="ECO:0000256" key="3">
    <source>
        <dbReference type="SAM" id="Phobius"/>
    </source>
</evidence>
<dbReference type="STRING" id="1576369.SAMN05421753_12229"/>
<keyword evidence="3" id="KW-0812">Transmembrane</keyword>
<evidence type="ECO:0000256" key="1">
    <source>
        <dbReference type="ARBA" id="ARBA00022481"/>
    </source>
</evidence>
<accession>A0A1I3RW83</accession>